<sequence length="72" mass="8338">MDTGFMLLSTRQYGVPVILRELMLPDGFDPVTPSFTIRNVTTELSRPRLINLAYQRLTSRLQSWLVGIQYYS</sequence>
<dbReference type="AlphaFoldDB" id="A0A3P8FIC6"/>
<dbReference type="Proteomes" id="UP000269396">
    <property type="component" value="Unassembled WGS sequence"/>
</dbReference>
<dbReference type="EMBL" id="UZAL01039784">
    <property type="protein sequence ID" value="VDP76012.1"/>
    <property type="molecule type" value="Genomic_DNA"/>
</dbReference>
<gene>
    <name evidence="1" type="ORF">SMTD_LOCUS18053</name>
</gene>
<name>A0A3P8FIC6_9TREM</name>
<protein>
    <submittedName>
        <fullName evidence="1">Uncharacterized protein</fullName>
    </submittedName>
</protein>
<evidence type="ECO:0000313" key="2">
    <source>
        <dbReference type="Proteomes" id="UP000269396"/>
    </source>
</evidence>
<keyword evidence="2" id="KW-1185">Reference proteome</keyword>
<evidence type="ECO:0000313" key="1">
    <source>
        <dbReference type="EMBL" id="VDP76012.1"/>
    </source>
</evidence>
<organism evidence="1 2">
    <name type="scientific">Schistosoma mattheei</name>
    <dbReference type="NCBI Taxonomy" id="31246"/>
    <lineage>
        <taxon>Eukaryota</taxon>
        <taxon>Metazoa</taxon>
        <taxon>Spiralia</taxon>
        <taxon>Lophotrochozoa</taxon>
        <taxon>Platyhelminthes</taxon>
        <taxon>Trematoda</taxon>
        <taxon>Digenea</taxon>
        <taxon>Strigeidida</taxon>
        <taxon>Schistosomatoidea</taxon>
        <taxon>Schistosomatidae</taxon>
        <taxon>Schistosoma</taxon>
    </lineage>
</organism>
<accession>A0A3P8FIC6</accession>
<reference evidence="1 2" key="1">
    <citation type="submission" date="2018-11" db="EMBL/GenBank/DDBJ databases">
        <authorList>
            <consortium name="Pathogen Informatics"/>
        </authorList>
    </citation>
    <scope>NUCLEOTIDE SEQUENCE [LARGE SCALE GENOMIC DNA]</scope>
    <source>
        <strain>Denwood</strain>
        <strain evidence="2">Zambia</strain>
    </source>
</reference>
<proteinExistence type="predicted"/>